<dbReference type="EMBL" id="BAAAMR010000087">
    <property type="protein sequence ID" value="GAA2159728.1"/>
    <property type="molecule type" value="Genomic_DNA"/>
</dbReference>
<reference evidence="2" key="1">
    <citation type="journal article" date="2019" name="Int. J. Syst. Evol. Microbiol.">
        <title>The Global Catalogue of Microorganisms (GCM) 10K type strain sequencing project: providing services to taxonomists for standard genome sequencing and annotation.</title>
        <authorList>
            <consortium name="The Broad Institute Genomics Platform"/>
            <consortium name="The Broad Institute Genome Sequencing Center for Infectious Disease"/>
            <person name="Wu L."/>
            <person name="Ma J."/>
        </authorList>
    </citation>
    <scope>NUCLEOTIDE SEQUENCE [LARGE SCALE GENOMIC DNA]</scope>
    <source>
        <strain evidence="2">JCM 13850</strain>
    </source>
</reference>
<dbReference type="RefSeq" id="WP_344277912.1">
    <property type="nucleotide sequence ID" value="NZ_BAAAMR010000087.1"/>
</dbReference>
<sequence>MYAAAVADLVELGIAWGPTTWELRAQQPKAKCPVCGRWWWVGLRKRSDAVYCSPKCRTVAWRERNGHVPKWLADLGARSVEAGDR</sequence>
<evidence type="ECO:0000313" key="1">
    <source>
        <dbReference type="EMBL" id="GAA2159728.1"/>
    </source>
</evidence>
<gene>
    <name evidence="1" type="ORF">GCM10009727_71860</name>
</gene>
<protein>
    <submittedName>
        <fullName evidence="1">Uncharacterized protein</fullName>
    </submittedName>
</protein>
<evidence type="ECO:0000313" key="2">
    <source>
        <dbReference type="Proteomes" id="UP001501020"/>
    </source>
</evidence>
<keyword evidence="2" id="KW-1185">Reference proteome</keyword>
<organism evidence="1 2">
    <name type="scientific">Actinomadura napierensis</name>
    <dbReference type="NCBI Taxonomy" id="267854"/>
    <lineage>
        <taxon>Bacteria</taxon>
        <taxon>Bacillati</taxon>
        <taxon>Actinomycetota</taxon>
        <taxon>Actinomycetes</taxon>
        <taxon>Streptosporangiales</taxon>
        <taxon>Thermomonosporaceae</taxon>
        <taxon>Actinomadura</taxon>
    </lineage>
</organism>
<accession>A0ABP5M6C1</accession>
<name>A0ABP5M6C1_9ACTN</name>
<proteinExistence type="predicted"/>
<comment type="caution">
    <text evidence="1">The sequence shown here is derived from an EMBL/GenBank/DDBJ whole genome shotgun (WGS) entry which is preliminary data.</text>
</comment>
<dbReference type="Proteomes" id="UP001501020">
    <property type="component" value="Unassembled WGS sequence"/>
</dbReference>